<sequence>MVYINDKKYACAACVKGHRSSSCKHTDRPLFEIKKKGRPVSQCEKCRELRQSKRMHSKCLCGEEGLEISTAPQPAPSQKKKGRYLPDHPSLPNGISDAFPDNGSSSKLPHEKQRVDSLLNPCHCKNVWKCKCQPASASAPPNGLATLARAAAMCCGGEPSILATHQMSDESAATKRTNTPPVSPTHKRHKRGLHRQEAPHPPGPDLPPILLLSPSATGSSHTPPPFPTIPPLSAIKALAGSGCTCGLRCACPGCTEHRGTNHASTSRADCASGRCATCIDWDQGVELPSAAQPSASAGQHQSIVEQFLATAAALPRPPRNRNRYSALELDTRNVTVYPADLFAFQESSGPGVDAEARDAVFGLVKVPKLECCGGRCLCAEGSCNCTQSCEGRCSGAHRRAGSASVSVETPAVAPVPAVRSCCAR</sequence>
<reference evidence="10 11" key="1">
    <citation type="journal article" date="2016" name="Mol. Biol. Evol.">
        <title>Comparative Genomics of Early-Diverging Mushroom-Forming Fungi Provides Insights into the Origins of Lignocellulose Decay Capabilities.</title>
        <authorList>
            <person name="Nagy L.G."/>
            <person name="Riley R."/>
            <person name="Tritt A."/>
            <person name="Adam C."/>
            <person name="Daum C."/>
            <person name="Floudas D."/>
            <person name="Sun H."/>
            <person name="Yadav J.S."/>
            <person name="Pangilinan J."/>
            <person name="Larsson K.H."/>
            <person name="Matsuura K."/>
            <person name="Barry K."/>
            <person name="Labutti K."/>
            <person name="Kuo R."/>
            <person name="Ohm R.A."/>
            <person name="Bhattacharya S.S."/>
            <person name="Shirouzu T."/>
            <person name="Yoshinaga Y."/>
            <person name="Martin F.M."/>
            <person name="Grigoriev I.V."/>
            <person name="Hibbett D.S."/>
        </authorList>
    </citation>
    <scope>NUCLEOTIDE SEQUENCE [LARGE SCALE GENOMIC DNA]</scope>
    <source>
        <strain evidence="10 11">CBS 109695</strain>
    </source>
</reference>
<dbReference type="PROSITE" id="PS50073">
    <property type="entry name" value="COPPER_FIST_2"/>
    <property type="match status" value="1"/>
</dbReference>
<keyword evidence="4" id="KW-0186">Copper</keyword>
<feature type="compositionally biased region" description="Polar residues" evidence="8">
    <location>
        <begin position="168"/>
        <end position="180"/>
    </location>
</feature>
<evidence type="ECO:0000256" key="1">
    <source>
        <dbReference type="ARBA" id="ARBA00004123"/>
    </source>
</evidence>
<feature type="region of interest" description="Disordered" evidence="8">
    <location>
        <begin position="70"/>
        <end position="112"/>
    </location>
</feature>
<dbReference type="PANTHER" id="PTHR28088">
    <property type="entry name" value="TRANSCRIPTIONAL ACTIVATOR HAA1-RELATED"/>
    <property type="match status" value="1"/>
</dbReference>
<dbReference type="Gene3D" id="3.90.430.10">
    <property type="entry name" value="Copper fist DNA-binding domain"/>
    <property type="match status" value="1"/>
</dbReference>
<keyword evidence="3" id="KW-0862">Zinc</keyword>
<dbReference type="GO" id="GO:0000981">
    <property type="term" value="F:DNA-binding transcription factor activity, RNA polymerase II-specific"/>
    <property type="evidence" value="ECO:0007669"/>
    <property type="project" value="TreeGrafter"/>
</dbReference>
<keyword evidence="5" id="KW-0805">Transcription regulation</keyword>
<dbReference type="STRING" id="436010.A0A166E093"/>
<dbReference type="OrthoDB" id="5600085at2759"/>
<dbReference type="InterPro" id="IPR001083">
    <property type="entry name" value="Cu_fist_DNA-bd_dom"/>
</dbReference>
<dbReference type="GO" id="GO:0000978">
    <property type="term" value="F:RNA polymerase II cis-regulatory region sequence-specific DNA binding"/>
    <property type="evidence" value="ECO:0007669"/>
    <property type="project" value="TreeGrafter"/>
</dbReference>
<dbReference type="SMART" id="SM01090">
    <property type="entry name" value="Copper-fist"/>
    <property type="match status" value="1"/>
</dbReference>
<proteinExistence type="predicted"/>
<dbReference type="PRINTS" id="PR00617">
    <property type="entry name" value="COPPERFIST"/>
</dbReference>
<dbReference type="GO" id="GO:0006879">
    <property type="term" value="P:intracellular iron ion homeostasis"/>
    <property type="evidence" value="ECO:0007669"/>
    <property type="project" value="TreeGrafter"/>
</dbReference>
<dbReference type="GO" id="GO:0005634">
    <property type="term" value="C:nucleus"/>
    <property type="evidence" value="ECO:0007669"/>
    <property type="project" value="UniProtKB-SubCell"/>
</dbReference>
<dbReference type="GO" id="GO:0006878">
    <property type="term" value="P:intracellular copper ion homeostasis"/>
    <property type="evidence" value="ECO:0007669"/>
    <property type="project" value="TreeGrafter"/>
</dbReference>
<protein>
    <recommendedName>
        <fullName evidence="9">Copper-fist domain-containing protein</fullName>
    </recommendedName>
</protein>
<keyword evidence="7" id="KW-0539">Nucleus</keyword>
<dbReference type="InterPro" id="IPR051763">
    <property type="entry name" value="Copper_Homeo_Regul"/>
</dbReference>
<name>A0A166E093_9AGAM</name>
<feature type="domain" description="Copper-fist" evidence="9">
    <location>
        <begin position="1"/>
        <end position="40"/>
    </location>
</feature>
<dbReference type="InterPro" id="IPR036395">
    <property type="entry name" value="Cu_fist_DNA-bd_dom_sf"/>
</dbReference>
<dbReference type="Proteomes" id="UP000076532">
    <property type="component" value="Unassembled WGS sequence"/>
</dbReference>
<keyword evidence="6" id="KW-0804">Transcription</keyword>
<dbReference type="EMBL" id="KV417607">
    <property type="protein sequence ID" value="KZP15258.1"/>
    <property type="molecule type" value="Genomic_DNA"/>
</dbReference>
<accession>A0A166E093</accession>
<comment type="subcellular location">
    <subcellularLocation>
        <location evidence="1">Nucleus</location>
    </subcellularLocation>
</comment>
<evidence type="ECO:0000256" key="2">
    <source>
        <dbReference type="ARBA" id="ARBA00022723"/>
    </source>
</evidence>
<evidence type="ECO:0000256" key="3">
    <source>
        <dbReference type="ARBA" id="ARBA00022833"/>
    </source>
</evidence>
<dbReference type="GO" id="GO:0045944">
    <property type="term" value="P:positive regulation of transcription by RNA polymerase II"/>
    <property type="evidence" value="ECO:0007669"/>
    <property type="project" value="TreeGrafter"/>
</dbReference>
<evidence type="ECO:0000313" key="10">
    <source>
        <dbReference type="EMBL" id="KZP15258.1"/>
    </source>
</evidence>
<gene>
    <name evidence="10" type="ORF">FIBSPDRAFT_833250</name>
</gene>
<organism evidence="10 11">
    <name type="scientific">Athelia psychrophila</name>
    <dbReference type="NCBI Taxonomy" id="1759441"/>
    <lineage>
        <taxon>Eukaryota</taxon>
        <taxon>Fungi</taxon>
        <taxon>Dikarya</taxon>
        <taxon>Basidiomycota</taxon>
        <taxon>Agaricomycotina</taxon>
        <taxon>Agaricomycetes</taxon>
        <taxon>Agaricomycetidae</taxon>
        <taxon>Atheliales</taxon>
        <taxon>Atheliaceae</taxon>
        <taxon>Athelia</taxon>
    </lineage>
</organism>
<evidence type="ECO:0000256" key="7">
    <source>
        <dbReference type="ARBA" id="ARBA00023242"/>
    </source>
</evidence>
<evidence type="ECO:0000256" key="5">
    <source>
        <dbReference type="ARBA" id="ARBA00023015"/>
    </source>
</evidence>
<dbReference type="FunFam" id="3.90.430.10:FF:000001">
    <property type="entry name" value="Copper fist DNA-binding protein"/>
    <property type="match status" value="1"/>
</dbReference>
<dbReference type="SUPFAM" id="SSF57879">
    <property type="entry name" value="Zinc domain conserved in yeast copper-regulated transcription factors"/>
    <property type="match status" value="1"/>
</dbReference>
<evidence type="ECO:0000256" key="4">
    <source>
        <dbReference type="ARBA" id="ARBA00023008"/>
    </source>
</evidence>
<dbReference type="PANTHER" id="PTHR28088:SF5">
    <property type="entry name" value="TRANSCRIPTIONAL ACTIVATOR HAA1-RELATED"/>
    <property type="match status" value="1"/>
</dbReference>
<evidence type="ECO:0000259" key="9">
    <source>
        <dbReference type="PROSITE" id="PS50073"/>
    </source>
</evidence>
<evidence type="ECO:0000256" key="8">
    <source>
        <dbReference type="SAM" id="MobiDB-lite"/>
    </source>
</evidence>
<dbReference type="AlphaFoldDB" id="A0A166E093"/>
<dbReference type="Pfam" id="PF00649">
    <property type="entry name" value="Copper-fist"/>
    <property type="match status" value="1"/>
</dbReference>
<keyword evidence="2" id="KW-0479">Metal-binding</keyword>
<evidence type="ECO:0000313" key="11">
    <source>
        <dbReference type="Proteomes" id="UP000076532"/>
    </source>
</evidence>
<keyword evidence="11" id="KW-1185">Reference proteome</keyword>
<evidence type="ECO:0000256" key="6">
    <source>
        <dbReference type="ARBA" id="ARBA00023163"/>
    </source>
</evidence>
<feature type="region of interest" description="Disordered" evidence="8">
    <location>
        <begin position="168"/>
        <end position="223"/>
    </location>
</feature>
<dbReference type="SMART" id="SM00412">
    <property type="entry name" value="Cu_FIST"/>
    <property type="match status" value="1"/>
</dbReference>
<dbReference type="GO" id="GO:0005507">
    <property type="term" value="F:copper ion binding"/>
    <property type="evidence" value="ECO:0007669"/>
    <property type="project" value="InterPro"/>
</dbReference>